<evidence type="ECO:0000313" key="1">
    <source>
        <dbReference type="EMBL" id="KHN82003.1"/>
    </source>
</evidence>
<sequence length="51" mass="5897">MSHVPLVSSYYNIPVDDYYTDGRRRAGASSWGQWLCCCVHECSFFTIVPYD</sequence>
<evidence type="ECO:0000313" key="2">
    <source>
        <dbReference type="Proteomes" id="UP000031036"/>
    </source>
</evidence>
<accession>A0A0B2VK71</accession>
<dbReference type="AlphaFoldDB" id="A0A0B2VK71"/>
<dbReference type="EMBL" id="JPKZ01001430">
    <property type="protein sequence ID" value="KHN82003.1"/>
    <property type="molecule type" value="Genomic_DNA"/>
</dbReference>
<proteinExistence type="predicted"/>
<keyword evidence="2" id="KW-1185">Reference proteome</keyword>
<name>A0A0B2VK71_TOXCA</name>
<protein>
    <submittedName>
        <fullName evidence="1">Uncharacterized protein</fullName>
    </submittedName>
</protein>
<organism evidence="1 2">
    <name type="scientific">Toxocara canis</name>
    <name type="common">Canine roundworm</name>
    <dbReference type="NCBI Taxonomy" id="6265"/>
    <lineage>
        <taxon>Eukaryota</taxon>
        <taxon>Metazoa</taxon>
        <taxon>Ecdysozoa</taxon>
        <taxon>Nematoda</taxon>
        <taxon>Chromadorea</taxon>
        <taxon>Rhabditida</taxon>
        <taxon>Spirurina</taxon>
        <taxon>Ascaridomorpha</taxon>
        <taxon>Ascaridoidea</taxon>
        <taxon>Toxocaridae</taxon>
        <taxon>Toxocara</taxon>
    </lineage>
</organism>
<gene>
    <name evidence="1" type="ORF">Tcan_18828</name>
</gene>
<reference evidence="1 2" key="1">
    <citation type="submission" date="2014-11" db="EMBL/GenBank/DDBJ databases">
        <title>Genetic blueprint of the zoonotic pathogen Toxocara canis.</title>
        <authorList>
            <person name="Zhu X.-Q."/>
            <person name="Korhonen P.K."/>
            <person name="Cai H."/>
            <person name="Young N.D."/>
            <person name="Nejsum P."/>
            <person name="von Samson-Himmelstjerna G."/>
            <person name="Boag P.R."/>
            <person name="Tan P."/>
            <person name="Li Q."/>
            <person name="Min J."/>
            <person name="Yang Y."/>
            <person name="Wang X."/>
            <person name="Fang X."/>
            <person name="Hall R.S."/>
            <person name="Hofmann A."/>
            <person name="Sternberg P.W."/>
            <person name="Jex A.R."/>
            <person name="Gasser R.B."/>
        </authorList>
    </citation>
    <scope>NUCLEOTIDE SEQUENCE [LARGE SCALE GENOMIC DNA]</scope>
    <source>
        <strain evidence="1">PN_DK_2014</strain>
    </source>
</reference>
<dbReference type="Proteomes" id="UP000031036">
    <property type="component" value="Unassembled WGS sequence"/>
</dbReference>
<comment type="caution">
    <text evidence="1">The sequence shown here is derived from an EMBL/GenBank/DDBJ whole genome shotgun (WGS) entry which is preliminary data.</text>
</comment>